<comment type="caution">
    <text evidence="2">The sequence shown here is derived from an EMBL/GenBank/DDBJ whole genome shotgun (WGS) entry which is preliminary data.</text>
</comment>
<dbReference type="AlphaFoldDB" id="A0A0A2M5C4"/>
<dbReference type="InterPro" id="IPR020904">
    <property type="entry name" value="Sc_DH/Rdtase_CS"/>
</dbReference>
<organism evidence="2 3">
    <name type="scientific">Flavobacterium rivuli WB 3.3-2 = DSM 21788</name>
    <dbReference type="NCBI Taxonomy" id="1121895"/>
    <lineage>
        <taxon>Bacteria</taxon>
        <taxon>Pseudomonadati</taxon>
        <taxon>Bacteroidota</taxon>
        <taxon>Flavobacteriia</taxon>
        <taxon>Flavobacteriales</taxon>
        <taxon>Flavobacteriaceae</taxon>
        <taxon>Flavobacterium</taxon>
    </lineage>
</organism>
<dbReference type="eggNOG" id="COG1028">
    <property type="taxonomic scope" value="Bacteria"/>
</dbReference>
<gene>
    <name evidence="2" type="ORF">Q765_10455</name>
</gene>
<comment type="similarity">
    <text evidence="1">Belongs to the short-chain dehydrogenases/reductases (SDR) family.</text>
</comment>
<dbReference type="PRINTS" id="PR00081">
    <property type="entry name" value="GDHRDH"/>
</dbReference>
<accession>A0A0A2M5C4</accession>
<proteinExistence type="inferred from homology"/>
<name>A0A0A2M5C4_9FLAO</name>
<dbReference type="Proteomes" id="UP000030152">
    <property type="component" value="Unassembled WGS sequence"/>
</dbReference>
<dbReference type="SUPFAM" id="SSF51735">
    <property type="entry name" value="NAD(P)-binding Rossmann-fold domains"/>
    <property type="match status" value="1"/>
</dbReference>
<dbReference type="FunFam" id="3.40.50.720:FF:000084">
    <property type="entry name" value="Short-chain dehydrogenase reductase"/>
    <property type="match status" value="1"/>
</dbReference>
<dbReference type="STRING" id="1121895.GCA_000378485_02977"/>
<dbReference type="PRINTS" id="PR00080">
    <property type="entry name" value="SDRFAMILY"/>
</dbReference>
<protein>
    <submittedName>
        <fullName evidence="2">Short-chain dehydrogenase</fullName>
    </submittedName>
</protein>
<dbReference type="OrthoDB" id="9788235at2"/>
<dbReference type="InterPro" id="IPR036291">
    <property type="entry name" value="NAD(P)-bd_dom_sf"/>
</dbReference>
<sequence>MDLLKGRVAIITGADSGIGRATAVELSKQGADILINYHSDEESAKETLKLIEGNGSKGLLFKADVGDYTQIQELFAATRKNLGIPWILVNSAGVNESGIFADEMDIEVFDRTLKTNLYGTFYSCKEFIKMRKENGNGGKIVNITSIHEEVARAGGSDYCASKGAVRNLTRCLALELGPFQINVNNVAPGMILTPMNQEALDNPDYLKKAESNIPYQRAAKPWEVAKLVAYLVSDDASYAAGQTFTLDGGLSLNLGQGA</sequence>
<evidence type="ECO:0000256" key="1">
    <source>
        <dbReference type="ARBA" id="ARBA00006484"/>
    </source>
</evidence>
<dbReference type="Gene3D" id="3.40.50.720">
    <property type="entry name" value="NAD(P)-binding Rossmann-like Domain"/>
    <property type="match status" value="1"/>
</dbReference>
<dbReference type="PROSITE" id="PS00061">
    <property type="entry name" value="ADH_SHORT"/>
    <property type="match status" value="1"/>
</dbReference>
<reference evidence="2 3" key="1">
    <citation type="submission" date="2013-09" db="EMBL/GenBank/DDBJ databases">
        <authorList>
            <person name="Zeng Z."/>
            <person name="Chen C."/>
        </authorList>
    </citation>
    <scope>NUCLEOTIDE SEQUENCE [LARGE SCALE GENOMIC DNA]</scope>
    <source>
        <strain evidence="2 3">WB 3.3-2</strain>
    </source>
</reference>
<evidence type="ECO:0000313" key="2">
    <source>
        <dbReference type="EMBL" id="KGO86633.1"/>
    </source>
</evidence>
<evidence type="ECO:0000313" key="3">
    <source>
        <dbReference type="Proteomes" id="UP000030152"/>
    </source>
</evidence>
<dbReference type="RefSeq" id="WP_026300091.1">
    <property type="nucleotide sequence ID" value="NZ_JRLX01000009.1"/>
</dbReference>
<dbReference type="PANTHER" id="PTHR42760">
    <property type="entry name" value="SHORT-CHAIN DEHYDROGENASES/REDUCTASES FAMILY MEMBER"/>
    <property type="match status" value="1"/>
</dbReference>
<dbReference type="EMBL" id="JRLX01000009">
    <property type="protein sequence ID" value="KGO86633.1"/>
    <property type="molecule type" value="Genomic_DNA"/>
</dbReference>
<keyword evidence="3" id="KW-1185">Reference proteome</keyword>
<dbReference type="GO" id="GO:0016616">
    <property type="term" value="F:oxidoreductase activity, acting on the CH-OH group of donors, NAD or NADP as acceptor"/>
    <property type="evidence" value="ECO:0007669"/>
    <property type="project" value="TreeGrafter"/>
</dbReference>
<dbReference type="Pfam" id="PF13561">
    <property type="entry name" value="adh_short_C2"/>
    <property type="match status" value="1"/>
</dbReference>
<dbReference type="InterPro" id="IPR002347">
    <property type="entry name" value="SDR_fam"/>
</dbReference>